<reference evidence="9 10" key="1">
    <citation type="submission" date="2017-10" db="EMBL/GenBank/DDBJ databases">
        <title>Effective Description of Clostridium neonatale sp. nov. linked to necrotizing enterocolitis in neonates and a clarification of species assignable to the genus Clostridium (Prazmowski 1880) emend. Lawson and Rainey 2016.</title>
        <authorList>
            <person name="Bernard K."/>
            <person name="Burdz T."/>
            <person name="Wiebe D."/>
            <person name="Balcewich B."/>
            <person name="Alfa M."/>
            <person name="Bernier A.-M."/>
        </authorList>
    </citation>
    <scope>NUCLEOTIDE SEQUENCE [LARGE SCALE GENOMIC DNA]</scope>
    <source>
        <strain evidence="9 10">LCDC99A005</strain>
    </source>
</reference>
<dbReference type="Gene3D" id="3.40.50.300">
    <property type="entry name" value="P-loop containing nucleotide triphosphate hydrolases"/>
    <property type="match status" value="1"/>
</dbReference>
<dbReference type="AlphaFoldDB" id="A0A2A7MDH3"/>
<evidence type="ECO:0000256" key="4">
    <source>
        <dbReference type="ARBA" id="ARBA00022695"/>
    </source>
</evidence>
<keyword evidence="3" id="KW-0808">Transferase</keyword>
<keyword evidence="6" id="KW-0239">DNA-directed DNA polymerase</keyword>
<keyword evidence="5" id="KW-0235">DNA replication</keyword>
<dbReference type="GO" id="GO:0003677">
    <property type="term" value="F:DNA binding"/>
    <property type="evidence" value="ECO:0007669"/>
    <property type="project" value="InterPro"/>
</dbReference>
<gene>
    <name evidence="9" type="ORF">CQ394_17525</name>
</gene>
<dbReference type="RefSeq" id="WP_058293630.1">
    <property type="nucleotide sequence ID" value="NZ_CAMRXG010000043.1"/>
</dbReference>
<evidence type="ECO:0000313" key="10">
    <source>
        <dbReference type="Proteomes" id="UP000220840"/>
    </source>
</evidence>
<comment type="catalytic activity">
    <reaction evidence="7">
        <text>DNA(n) + a 2'-deoxyribonucleoside 5'-triphosphate = DNA(n+1) + diphosphate</text>
        <dbReference type="Rhea" id="RHEA:22508"/>
        <dbReference type="Rhea" id="RHEA-COMP:17339"/>
        <dbReference type="Rhea" id="RHEA-COMP:17340"/>
        <dbReference type="ChEBI" id="CHEBI:33019"/>
        <dbReference type="ChEBI" id="CHEBI:61560"/>
        <dbReference type="ChEBI" id="CHEBI:173112"/>
        <dbReference type="EC" id="2.7.7.7"/>
    </reaction>
</comment>
<dbReference type="GO" id="GO:0003887">
    <property type="term" value="F:DNA-directed DNA polymerase activity"/>
    <property type="evidence" value="ECO:0007669"/>
    <property type="project" value="UniProtKB-KW"/>
</dbReference>
<dbReference type="InterPro" id="IPR050238">
    <property type="entry name" value="DNA_Rep/Repair_Clamp_Loader"/>
</dbReference>
<evidence type="ECO:0000256" key="3">
    <source>
        <dbReference type="ARBA" id="ARBA00022679"/>
    </source>
</evidence>
<evidence type="ECO:0000256" key="5">
    <source>
        <dbReference type="ARBA" id="ARBA00022705"/>
    </source>
</evidence>
<organism evidence="9 10">
    <name type="scientific">Clostridium neonatale</name>
    <dbReference type="NCBI Taxonomy" id="137838"/>
    <lineage>
        <taxon>Bacteria</taxon>
        <taxon>Bacillati</taxon>
        <taxon>Bacillota</taxon>
        <taxon>Clostridia</taxon>
        <taxon>Eubacteriales</taxon>
        <taxon>Clostridiaceae</taxon>
        <taxon>Clostridium</taxon>
    </lineage>
</organism>
<dbReference type="OrthoDB" id="9810148at2"/>
<evidence type="ECO:0000259" key="8">
    <source>
        <dbReference type="Pfam" id="PF09115"/>
    </source>
</evidence>
<sequence length="310" mass="35637">MRKIIGHQMIKGAINKRNINGSFSHANLIIGNDGIGKSIIAQYLASKILKGLDFINSVDIVKYYPSSNTFGVDDVRKVIEEVNKKPYEGNRKVIIMYKCDKMTAQAQNALLKTIEEPPDGVFLILLSDSLEQILETVQSRCQIYKLTPLSKDEILEYIDENYKSLNLEERQSAIAYSTGIPGKVDRFIKDEKLKQLRDLCIELFDDILARNKKIVIKYQEAFNNLKDEKADLLDILLLYIRDLLVLKELNKIERIINIDKVEKLELISRKISYKKLSNMLEYIKEARINFNSNSNYSMTISVLLMGFAEV</sequence>
<dbReference type="GO" id="GO:0009360">
    <property type="term" value="C:DNA polymerase III complex"/>
    <property type="evidence" value="ECO:0007669"/>
    <property type="project" value="InterPro"/>
</dbReference>
<accession>A0A2A7MDH3</accession>
<dbReference type="InterPro" id="IPR015199">
    <property type="entry name" value="DNA_pol_III_delta_C"/>
</dbReference>
<dbReference type="EC" id="2.7.7.7" evidence="1"/>
<dbReference type="InterPro" id="IPR027417">
    <property type="entry name" value="P-loop_NTPase"/>
</dbReference>
<evidence type="ECO:0000256" key="7">
    <source>
        <dbReference type="ARBA" id="ARBA00049244"/>
    </source>
</evidence>
<dbReference type="GO" id="GO:0006261">
    <property type="term" value="P:DNA-templated DNA replication"/>
    <property type="evidence" value="ECO:0007669"/>
    <property type="project" value="TreeGrafter"/>
</dbReference>
<proteinExistence type="predicted"/>
<dbReference type="SUPFAM" id="SSF52540">
    <property type="entry name" value="P-loop containing nucleoside triphosphate hydrolases"/>
    <property type="match status" value="1"/>
</dbReference>
<dbReference type="PANTHER" id="PTHR11669">
    <property type="entry name" value="REPLICATION FACTOR C / DNA POLYMERASE III GAMMA-TAU SUBUNIT"/>
    <property type="match status" value="1"/>
</dbReference>
<feature type="domain" description="DNA polymerase III delta subunit C-terminal" evidence="8">
    <location>
        <begin position="192"/>
        <end position="304"/>
    </location>
</feature>
<dbReference type="Pfam" id="PF09115">
    <property type="entry name" value="DNApol3-delta_C"/>
    <property type="match status" value="1"/>
</dbReference>
<dbReference type="STRING" id="137838.GCA_001458595_00690"/>
<comment type="caution">
    <text evidence="9">The sequence shown here is derived from an EMBL/GenBank/DDBJ whole genome shotgun (WGS) entry which is preliminary data.</text>
</comment>
<evidence type="ECO:0000256" key="1">
    <source>
        <dbReference type="ARBA" id="ARBA00012417"/>
    </source>
</evidence>
<evidence type="ECO:0000256" key="2">
    <source>
        <dbReference type="ARBA" id="ARBA00014363"/>
    </source>
</evidence>
<keyword evidence="10" id="KW-1185">Reference proteome</keyword>
<evidence type="ECO:0000313" key="9">
    <source>
        <dbReference type="EMBL" id="PEG29735.1"/>
    </source>
</evidence>
<keyword evidence="4" id="KW-0548">Nucleotidyltransferase</keyword>
<dbReference type="Proteomes" id="UP000220840">
    <property type="component" value="Unassembled WGS sequence"/>
</dbReference>
<dbReference type="EMBL" id="PDCJ01000003">
    <property type="protein sequence ID" value="PEG29735.1"/>
    <property type="molecule type" value="Genomic_DNA"/>
</dbReference>
<dbReference type="PANTHER" id="PTHR11669:SF8">
    <property type="entry name" value="DNA POLYMERASE III SUBUNIT DELTA"/>
    <property type="match status" value="1"/>
</dbReference>
<evidence type="ECO:0000256" key="6">
    <source>
        <dbReference type="ARBA" id="ARBA00022932"/>
    </source>
</evidence>
<protein>
    <recommendedName>
        <fullName evidence="2">DNA polymerase III subunit delta'</fullName>
        <ecNumber evidence="1">2.7.7.7</ecNumber>
    </recommendedName>
</protein>
<name>A0A2A7MDH3_9CLOT</name>
<dbReference type="Pfam" id="PF13177">
    <property type="entry name" value="DNA_pol3_delta2"/>
    <property type="match status" value="1"/>
</dbReference>
<dbReference type="NCBIfam" id="NF004047">
    <property type="entry name" value="PRK05564.1"/>
    <property type="match status" value="1"/>
</dbReference>